<reference evidence="1" key="1">
    <citation type="submission" date="2022-11" db="EMBL/GenBank/DDBJ databases">
        <authorList>
            <person name="Hyden B.L."/>
            <person name="Feng K."/>
            <person name="Yates T."/>
            <person name="Jawdy S."/>
            <person name="Smart L.B."/>
            <person name="Muchero W."/>
        </authorList>
    </citation>
    <scope>NUCLEOTIDE SEQUENCE</scope>
    <source>
        <tissue evidence="1">Shoot tip</tissue>
    </source>
</reference>
<evidence type="ECO:0000313" key="1">
    <source>
        <dbReference type="EMBL" id="KAJ6678808.1"/>
    </source>
</evidence>
<name>A0A9Q0NZH9_SALVM</name>
<comment type="caution">
    <text evidence="1">The sequence shown here is derived from an EMBL/GenBank/DDBJ whole genome shotgun (WGS) entry which is preliminary data.</text>
</comment>
<protein>
    <submittedName>
        <fullName evidence="1">Uncharacterized protein</fullName>
    </submittedName>
</protein>
<keyword evidence="2" id="KW-1185">Reference proteome</keyword>
<evidence type="ECO:0000313" key="2">
    <source>
        <dbReference type="Proteomes" id="UP001151529"/>
    </source>
</evidence>
<proteinExistence type="predicted"/>
<dbReference type="EMBL" id="JAPFFL010000014">
    <property type="protein sequence ID" value="KAJ6678808.1"/>
    <property type="molecule type" value="Genomic_DNA"/>
</dbReference>
<dbReference type="AlphaFoldDB" id="A0A9Q0NZH9"/>
<reference evidence="1" key="2">
    <citation type="journal article" date="2023" name="Int. J. Mol. Sci.">
        <title>De Novo Assembly and Annotation of 11 Diverse Shrub Willow (Salix) Genomes Reveals Novel Gene Organization in Sex-Linked Regions.</title>
        <authorList>
            <person name="Hyden B."/>
            <person name="Feng K."/>
            <person name="Yates T.B."/>
            <person name="Jawdy S."/>
            <person name="Cereghino C."/>
            <person name="Smart L.B."/>
            <person name="Muchero W."/>
        </authorList>
    </citation>
    <scope>NUCLEOTIDE SEQUENCE [LARGE SCALE GENOMIC DNA]</scope>
    <source>
        <tissue evidence="1">Shoot tip</tissue>
    </source>
</reference>
<gene>
    <name evidence="1" type="ORF">OIU85_009284</name>
</gene>
<dbReference type="Proteomes" id="UP001151529">
    <property type="component" value="Chromosome 7"/>
</dbReference>
<sequence>MWNSLFLYEFRGALKLDSDVDEARQHRQIRGRISFQEDLVLMGVEVVSIGGRTRDRFLGHLKTWFDGMEVVSIYHD</sequence>
<accession>A0A9Q0NZH9</accession>
<organism evidence="1 2">
    <name type="scientific">Salix viminalis</name>
    <name type="common">Common osier</name>
    <name type="synonym">Basket willow</name>
    <dbReference type="NCBI Taxonomy" id="40686"/>
    <lineage>
        <taxon>Eukaryota</taxon>
        <taxon>Viridiplantae</taxon>
        <taxon>Streptophyta</taxon>
        <taxon>Embryophyta</taxon>
        <taxon>Tracheophyta</taxon>
        <taxon>Spermatophyta</taxon>
        <taxon>Magnoliopsida</taxon>
        <taxon>eudicotyledons</taxon>
        <taxon>Gunneridae</taxon>
        <taxon>Pentapetalae</taxon>
        <taxon>rosids</taxon>
        <taxon>fabids</taxon>
        <taxon>Malpighiales</taxon>
        <taxon>Salicaceae</taxon>
        <taxon>Saliceae</taxon>
        <taxon>Salix</taxon>
    </lineage>
</organism>